<gene>
    <name evidence="1" type="primary">Contig18699.g19861</name>
    <name evidence="1" type="ORF">STYLEM_5134</name>
</gene>
<dbReference type="OrthoDB" id="327073at2759"/>
<evidence type="ECO:0000313" key="1">
    <source>
        <dbReference type="EMBL" id="CDW76136.1"/>
    </source>
</evidence>
<reference evidence="1 2" key="1">
    <citation type="submission" date="2014-06" db="EMBL/GenBank/DDBJ databases">
        <authorList>
            <person name="Swart Estienne"/>
        </authorList>
    </citation>
    <scope>NUCLEOTIDE SEQUENCE [LARGE SCALE GENOMIC DNA]</scope>
    <source>
        <strain evidence="1 2">130c</strain>
    </source>
</reference>
<dbReference type="Proteomes" id="UP000039865">
    <property type="component" value="Unassembled WGS sequence"/>
</dbReference>
<evidence type="ECO:0000313" key="2">
    <source>
        <dbReference type="Proteomes" id="UP000039865"/>
    </source>
</evidence>
<dbReference type="EMBL" id="CCKQ01004990">
    <property type="protein sequence ID" value="CDW76136.1"/>
    <property type="molecule type" value="Genomic_DNA"/>
</dbReference>
<organism evidence="1 2">
    <name type="scientific">Stylonychia lemnae</name>
    <name type="common">Ciliate</name>
    <dbReference type="NCBI Taxonomy" id="5949"/>
    <lineage>
        <taxon>Eukaryota</taxon>
        <taxon>Sar</taxon>
        <taxon>Alveolata</taxon>
        <taxon>Ciliophora</taxon>
        <taxon>Intramacronucleata</taxon>
        <taxon>Spirotrichea</taxon>
        <taxon>Stichotrichia</taxon>
        <taxon>Sporadotrichida</taxon>
        <taxon>Oxytrichidae</taxon>
        <taxon>Stylonychinae</taxon>
        <taxon>Stylonychia</taxon>
    </lineage>
</organism>
<dbReference type="InParanoid" id="A0A078A1J8"/>
<accession>A0A078A1J8</accession>
<sequence length="771" mass="90623">MLILHQGILQTQRSLFSTKRLFKIKDFIDNKGERLDQHVSQRNEMLNYIYDINSFQGLNDFMIEYKTRVSRINDRENALFMDTLLKHVNNSEFIDNLETDLERLEIIELLIENCDLFEKGSVQYHVNFKISEKYLDSIDIADQLESLTRMCIYKQQKNAHHIGTVFTQLLHKLLQKQDNLHSTLKILADSTPIILSKALNYADKRQILSQFQSNIEQVSHLLTAEQIIDVLDISMKLNDIKLSQSKVIVEMQNYINQVIKKPDNKHLQDQYLSIIVQSQQRSTSILRILEKADNDSIMRNLEGYLKIIIQSGHQKKLSNQILVDLLAAQSLSDNLNLINFFIQSQDKCQKHLVKDELDKRLETVMENTDLQIDQLISLACILNEFPQHKNEIEKVSYMIFQILDNQANDNLIEHESNNFYIHLQILANIIQKSIENKTPVSEAIQRIYSQVFMTMFKYSRQSIAFSRFKEFLQICDVYCQEIFPSMKFYRQGFDSLTYLLQNNHIKEGLTEGILHLLRNMLINIDSKEQLVQKQDMFINILMKNFKPKAAHYKITDLISLDTLLCEIYQDRRPQQFVQMLQEQLTNFSDSLSVTEKIDGLAHLAQYGLKFDSFKQPQQQKLVQLVESVFKQITGFKTDDNQLSVSLLVISTFLQRHQRLNLDQDVIKNYEKVKDYLFNQKDERCLVPFINASDVFQIDLEEDEIAFIKSMFQQKFKQLNQVQNEFTLESNLKDKVAIRHLTHSIQYLLNIKTFLEFYSNSIETPKLRTKDL</sequence>
<proteinExistence type="predicted"/>
<keyword evidence="2" id="KW-1185">Reference proteome</keyword>
<dbReference type="AlphaFoldDB" id="A0A078A1J8"/>
<name>A0A078A1J8_STYLE</name>
<protein>
    <submittedName>
        <fullName evidence="1">Uncharacterized protein</fullName>
    </submittedName>
</protein>